<dbReference type="EMBL" id="JARPUR010000002">
    <property type="protein sequence ID" value="KAK4882241.1"/>
    <property type="molecule type" value="Genomic_DNA"/>
</dbReference>
<name>A0AAN7SAM9_9COLE</name>
<dbReference type="Proteomes" id="UP001353858">
    <property type="component" value="Unassembled WGS sequence"/>
</dbReference>
<dbReference type="AlphaFoldDB" id="A0AAN7SAM9"/>
<proteinExistence type="predicted"/>
<reference evidence="3" key="1">
    <citation type="submission" date="2023-01" db="EMBL/GenBank/DDBJ databases">
        <title>Key to firefly adult light organ development and bioluminescence: homeobox transcription factors regulate luciferase expression and transportation to peroxisome.</title>
        <authorList>
            <person name="Fu X."/>
        </authorList>
    </citation>
    <scope>NUCLEOTIDE SEQUENCE [LARGE SCALE GENOMIC DNA]</scope>
</reference>
<organism evidence="2 3">
    <name type="scientific">Aquatica leii</name>
    <dbReference type="NCBI Taxonomy" id="1421715"/>
    <lineage>
        <taxon>Eukaryota</taxon>
        <taxon>Metazoa</taxon>
        <taxon>Ecdysozoa</taxon>
        <taxon>Arthropoda</taxon>
        <taxon>Hexapoda</taxon>
        <taxon>Insecta</taxon>
        <taxon>Pterygota</taxon>
        <taxon>Neoptera</taxon>
        <taxon>Endopterygota</taxon>
        <taxon>Coleoptera</taxon>
        <taxon>Polyphaga</taxon>
        <taxon>Elateriformia</taxon>
        <taxon>Elateroidea</taxon>
        <taxon>Lampyridae</taxon>
        <taxon>Luciolinae</taxon>
        <taxon>Aquatica</taxon>
    </lineage>
</organism>
<evidence type="ECO:0000313" key="2">
    <source>
        <dbReference type="EMBL" id="KAK4882241.1"/>
    </source>
</evidence>
<protein>
    <recommendedName>
        <fullName evidence="1">Mutator-like transposase domain-containing protein</fullName>
    </recommendedName>
</protein>
<gene>
    <name evidence="2" type="ORF">RN001_005560</name>
</gene>
<dbReference type="Pfam" id="PF20700">
    <property type="entry name" value="Mutator"/>
    <property type="match status" value="1"/>
</dbReference>
<evidence type="ECO:0000313" key="3">
    <source>
        <dbReference type="Proteomes" id="UP001353858"/>
    </source>
</evidence>
<sequence>MANSTSVIEYHTEDPTKKKSLKNYGAVWGTLATGSTLRHLQEFLSCMDVSPMPVDIFYKLENLIEKDWRDSLWKSMEATGINERNHAIKNGQVTKDGIPWITVYVDELIEDVVNNFMGTGRLVNVVNPEGSTIEDSEHSSGDKESSRFRLLYHKPQRVLILRERESLMTKLQNNCHIFP</sequence>
<accession>A0AAN7SAM9</accession>
<feature type="domain" description="Mutator-like transposase" evidence="1">
    <location>
        <begin position="13"/>
        <end position="106"/>
    </location>
</feature>
<dbReference type="InterPro" id="IPR049012">
    <property type="entry name" value="Mutator_transp_dom"/>
</dbReference>
<evidence type="ECO:0000259" key="1">
    <source>
        <dbReference type="Pfam" id="PF20700"/>
    </source>
</evidence>
<comment type="caution">
    <text evidence="2">The sequence shown here is derived from an EMBL/GenBank/DDBJ whole genome shotgun (WGS) entry which is preliminary data.</text>
</comment>
<keyword evidence="3" id="KW-1185">Reference proteome</keyword>